<dbReference type="GeneID" id="8109122"/>
<dbReference type="EMBL" id="EQ962657">
    <property type="protein sequence ID" value="EED15642.1"/>
    <property type="molecule type" value="Genomic_DNA"/>
</dbReference>
<evidence type="ECO:0000313" key="2">
    <source>
        <dbReference type="Proteomes" id="UP000001745"/>
    </source>
</evidence>
<dbReference type="InParanoid" id="B8MIY0"/>
<evidence type="ECO:0000313" key="1">
    <source>
        <dbReference type="EMBL" id="EED15642.1"/>
    </source>
</evidence>
<dbReference type="OrthoDB" id="5242705at2759"/>
<gene>
    <name evidence="1" type="ORF">TSTA_050800</name>
</gene>
<dbReference type="STRING" id="441959.B8MIY0"/>
<accession>B8MIY0</accession>
<name>B8MIY0_TALSN</name>
<organism evidence="1 2">
    <name type="scientific">Talaromyces stipitatus (strain ATCC 10500 / CBS 375.48 / QM 6759 / NRRL 1006)</name>
    <name type="common">Penicillium stipitatum</name>
    <dbReference type="NCBI Taxonomy" id="441959"/>
    <lineage>
        <taxon>Eukaryota</taxon>
        <taxon>Fungi</taxon>
        <taxon>Dikarya</taxon>
        <taxon>Ascomycota</taxon>
        <taxon>Pezizomycotina</taxon>
        <taxon>Eurotiomycetes</taxon>
        <taxon>Eurotiomycetidae</taxon>
        <taxon>Eurotiales</taxon>
        <taxon>Trichocomaceae</taxon>
        <taxon>Talaromyces</taxon>
        <taxon>Talaromyces sect. Talaromyces</taxon>
    </lineage>
</organism>
<dbReference type="AlphaFoldDB" id="B8MIY0"/>
<dbReference type="HOGENOM" id="CLU_2335061_0_0_1"/>
<dbReference type="PhylomeDB" id="B8MIY0"/>
<proteinExistence type="predicted"/>
<protein>
    <submittedName>
        <fullName evidence="1">Uncharacterized protein</fullName>
    </submittedName>
</protein>
<keyword evidence="2" id="KW-1185">Reference proteome</keyword>
<dbReference type="Proteomes" id="UP000001745">
    <property type="component" value="Unassembled WGS sequence"/>
</dbReference>
<reference evidence="2" key="1">
    <citation type="journal article" date="2015" name="Genome Announc.">
        <title>Genome sequence of the AIDS-associated pathogen Penicillium marneffei (ATCC18224) and its near taxonomic relative Talaromyces stipitatus (ATCC10500).</title>
        <authorList>
            <person name="Nierman W.C."/>
            <person name="Fedorova-Abrams N.D."/>
            <person name="Andrianopoulos A."/>
        </authorList>
    </citation>
    <scope>NUCLEOTIDE SEQUENCE [LARGE SCALE GENOMIC DNA]</scope>
    <source>
        <strain evidence="2">ATCC 10500 / CBS 375.48 / QM 6759 / NRRL 1006</strain>
    </source>
</reference>
<dbReference type="RefSeq" id="XP_002485595.1">
    <property type="nucleotide sequence ID" value="XM_002485550.1"/>
</dbReference>
<sequence length="98" mass="11137">MPFSFALGTALYKNEGVNATTGRTRDGLMRDAIDNLLSNTARGMTNWLRSFFASPFLGQNEISEVYIVVRWPYLIFLGDTGHLVHYIPHLDRPRFESA</sequence>
<dbReference type="VEuPathDB" id="FungiDB:TSTA_050800"/>